<evidence type="ECO:0000256" key="2">
    <source>
        <dbReference type="SAM" id="MobiDB-lite"/>
    </source>
</evidence>
<evidence type="ECO:0000313" key="5">
    <source>
        <dbReference type="Proteomes" id="UP000271974"/>
    </source>
</evidence>
<evidence type="ECO:0000256" key="1">
    <source>
        <dbReference type="ARBA" id="ARBA00022729"/>
    </source>
</evidence>
<dbReference type="InterPro" id="IPR026906">
    <property type="entry name" value="LRR_5"/>
</dbReference>
<feature type="region of interest" description="Disordered" evidence="2">
    <location>
        <begin position="342"/>
        <end position="361"/>
    </location>
</feature>
<organism evidence="4 5">
    <name type="scientific">Elysia chlorotica</name>
    <name type="common">Eastern emerald elysia</name>
    <name type="synonym">Sea slug</name>
    <dbReference type="NCBI Taxonomy" id="188477"/>
    <lineage>
        <taxon>Eukaryota</taxon>
        <taxon>Metazoa</taxon>
        <taxon>Spiralia</taxon>
        <taxon>Lophotrochozoa</taxon>
        <taxon>Mollusca</taxon>
        <taxon>Gastropoda</taxon>
        <taxon>Heterobranchia</taxon>
        <taxon>Euthyneura</taxon>
        <taxon>Panpulmonata</taxon>
        <taxon>Sacoglossa</taxon>
        <taxon>Placobranchoidea</taxon>
        <taxon>Plakobranchidae</taxon>
        <taxon>Elysia</taxon>
    </lineage>
</organism>
<dbReference type="GO" id="GO:0005615">
    <property type="term" value="C:extracellular space"/>
    <property type="evidence" value="ECO:0007669"/>
    <property type="project" value="TreeGrafter"/>
</dbReference>
<dbReference type="OrthoDB" id="6363818at2759"/>
<dbReference type="PROSITE" id="PS51257">
    <property type="entry name" value="PROKAR_LIPOPROTEIN"/>
    <property type="match status" value="1"/>
</dbReference>
<dbReference type="Proteomes" id="UP000271974">
    <property type="component" value="Unassembled WGS sequence"/>
</dbReference>
<feature type="signal peptide" evidence="3">
    <location>
        <begin position="1"/>
        <end position="24"/>
    </location>
</feature>
<sequence>MARFTVLLLSVGWISSLFAPSASASCPFMCTCSGDTAQCGGISSLTGLVLPESIRRVIISGGALPLIKPGAFGNKTEHVQFNGCKIGDIQPHAFSNLQNLKTLEFHGSSIDRILPCGIHAISNAESIGFFGSGIREIQAGGISDIASLGNLTVSSSIITTVGSFGFDFVQTEILAITYCSVDFIKTAAFSNIYDVKSFILSGISSKSIEAGAFYRVKNFESVVINGNFRGLQHNTLMELREATPGNHNGFQFENSIIACDCHSAPLLDYVQNNPTSIDGQVLCSITSRPIQNVKIQEICPGYRRETYCTQVTLTPPTCSSVVGNTSSLAAYEETICPTKPRRVDLGANGRQEQSDPNRGSGPLMARGVLIALLTVCANTASSNLL</sequence>
<dbReference type="InterPro" id="IPR050328">
    <property type="entry name" value="Dev_Immune_Receptor"/>
</dbReference>
<dbReference type="STRING" id="188477.A0A3S1CCC3"/>
<protein>
    <recommendedName>
        <fullName evidence="6">Receptor L-domain domain-containing protein</fullName>
    </recommendedName>
</protein>
<dbReference type="PANTHER" id="PTHR24373">
    <property type="entry name" value="SLIT RELATED LEUCINE-RICH REPEAT NEURONAL PROTEIN"/>
    <property type="match status" value="1"/>
</dbReference>
<dbReference type="EMBL" id="RQTK01000073">
    <property type="protein sequence ID" value="RUS88809.1"/>
    <property type="molecule type" value="Genomic_DNA"/>
</dbReference>
<dbReference type="Pfam" id="PF13306">
    <property type="entry name" value="LRR_5"/>
    <property type="match status" value="1"/>
</dbReference>
<dbReference type="Gene3D" id="3.80.10.10">
    <property type="entry name" value="Ribonuclease Inhibitor"/>
    <property type="match status" value="1"/>
</dbReference>
<keyword evidence="1 3" id="KW-0732">Signal</keyword>
<evidence type="ECO:0008006" key="6">
    <source>
        <dbReference type="Google" id="ProtNLM"/>
    </source>
</evidence>
<dbReference type="SUPFAM" id="SSF52058">
    <property type="entry name" value="L domain-like"/>
    <property type="match status" value="1"/>
</dbReference>
<comment type="caution">
    <text evidence="4">The sequence shown here is derived from an EMBL/GenBank/DDBJ whole genome shotgun (WGS) entry which is preliminary data.</text>
</comment>
<keyword evidence="5" id="KW-1185">Reference proteome</keyword>
<dbReference type="PANTHER" id="PTHR24373:SF370">
    <property type="entry name" value="FISH-LIPS, ISOFORM E"/>
    <property type="match status" value="1"/>
</dbReference>
<evidence type="ECO:0000313" key="4">
    <source>
        <dbReference type="EMBL" id="RUS88809.1"/>
    </source>
</evidence>
<feature type="chain" id="PRO_5018694765" description="Receptor L-domain domain-containing protein" evidence="3">
    <location>
        <begin position="25"/>
        <end position="385"/>
    </location>
</feature>
<dbReference type="AlphaFoldDB" id="A0A3S1CCC3"/>
<proteinExistence type="predicted"/>
<evidence type="ECO:0000256" key="3">
    <source>
        <dbReference type="SAM" id="SignalP"/>
    </source>
</evidence>
<accession>A0A3S1CCC3</accession>
<gene>
    <name evidence="4" type="ORF">EGW08_003439</name>
</gene>
<dbReference type="InterPro" id="IPR032675">
    <property type="entry name" value="LRR_dom_sf"/>
</dbReference>
<name>A0A3S1CCC3_ELYCH</name>
<reference evidence="4 5" key="1">
    <citation type="submission" date="2019-01" db="EMBL/GenBank/DDBJ databases">
        <title>A draft genome assembly of the solar-powered sea slug Elysia chlorotica.</title>
        <authorList>
            <person name="Cai H."/>
            <person name="Li Q."/>
            <person name="Fang X."/>
            <person name="Li J."/>
            <person name="Curtis N.E."/>
            <person name="Altenburger A."/>
            <person name="Shibata T."/>
            <person name="Feng M."/>
            <person name="Maeda T."/>
            <person name="Schwartz J.A."/>
            <person name="Shigenobu S."/>
            <person name="Lundholm N."/>
            <person name="Nishiyama T."/>
            <person name="Yang H."/>
            <person name="Hasebe M."/>
            <person name="Li S."/>
            <person name="Pierce S.K."/>
            <person name="Wang J."/>
        </authorList>
    </citation>
    <scope>NUCLEOTIDE SEQUENCE [LARGE SCALE GENOMIC DNA]</scope>
    <source>
        <strain evidence="4">EC2010</strain>
        <tissue evidence="4">Whole organism of an adult</tissue>
    </source>
</reference>
<dbReference type="GO" id="GO:0031012">
    <property type="term" value="C:extracellular matrix"/>
    <property type="evidence" value="ECO:0007669"/>
    <property type="project" value="TreeGrafter"/>
</dbReference>